<dbReference type="VEuPathDB" id="MicrosporidiaDB:CWI39_3780p0010"/>
<evidence type="ECO:0000313" key="4">
    <source>
        <dbReference type="Proteomes" id="UP000293045"/>
    </source>
</evidence>
<evidence type="ECO:0000256" key="2">
    <source>
        <dbReference type="PIRSR" id="PIRSR602678-1"/>
    </source>
</evidence>
<feature type="binding site" evidence="2">
    <location>
        <position position="218"/>
    </location>
    <ligand>
        <name>a divalent metal cation</name>
        <dbReference type="ChEBI" id="CHEBI:60240"/>
        <label>1</label>
    </ligand>
</feature>
<dbReference type="EMBL" id="PIXR01003780">
    <property type="protein sequence ID" value="TBT96495.1"/>
    <property type="molecule type" value="Genomic_DNA"/>
</dbReference>
<dbReference type="AlphaFoldDB" id="A0A4Q9KQ66"/>
<name>A0A4Q9KQ66_9MICR</name>
<organism evidence="3 4">
    <name type="scientific">Hamiltosporidium magnivora</name>
    <dbReference type="NCBI Taxonomy" id="148818"/>
    <lineage>
        <taxon>Eukaryota</taxon>
        <taxon>Fungi</taxon>
        <taxon>Fungi incertae sedis</taxon>
        <taxon>Microsporidia</taxon>
        <taxon>Dubosqiidae</taxon>
        <taxon>Hamiltosporidium</taxon>
    </lineage>
</organism>
<protein>
    <submittedName>
        <fullName evidence="3">NGG1-interacting factor 3</fullName>
    </submittedName>
</protein>
<accession>A0A4Q9KQ66</accession>
<dbReference type="Proteomes" id="UP000293045">
    <property type="component" value="Unassembled WGS sequence"/>
</dbReference>
<dbReference type="SUPFAM" id="SSF102705">
    <property type="entry name" value="NIF3 (NGG1p interacting factor 3)-like"/>
    <property type="match status" value="1"/>
</dbReference>
<reference evidence="3 4" key="1">
    <citation type="submission" date="2017-12" db="EMBL/GenBank/DDBJ databases">
        <authorList>
            <person name="Pombert J.-F."/>
            <person name="Haag K.L."/>
            <person name="Ebert D."/>
        </authorList>
    </citation>
    <scope>NUCLEOTIDE SEQUENCE [LARGE SCALE GENOMIC DNA]</scope>
    <source>
        <strain evidence="3">IL-BN-2</strain>
    </source>
</reference>
<keyword evidence="2" id="KW-0479">Metal-binding</keyword>
<sequence length="251" mass="28445">MITEISNAFENFASLSKAETSWDNVGWLIENDMSIINNRKILLTIDLTEEVLDECVQHNINYIISYHPVIFSGLKRLNRENKIIFLCIKNDISVFCPHTSLDILMNKYLFKTIINNKNCDEGSVSKGCVSGSNVRSVRDIINILKKECNILTMRYSLGTNHTLDTIFDNLIVGVGACSKNMMDFANGVVVVGEISHHNILHFVSRNCAVIIMEHTNGERMYLNELKSILLNNIKECEIIVSSKDKDPVLFL</sequence>
<proteinExistence type="inferred from homology"/>
<comment type="caution">
    <text evidence="3">The sequence shown here is derived from an EMBL/GenBank/DDBJ whole genome shotgun (WGS) entry which is preliminary data.</text>
</comment>
<dbReference type="GO" id="GO:0046872">
    <property type="term" value="F:metal ion binding"/>
    <property type="evidence" value="ECO:0007669"/>
    <property type="project" value="UniProtKB-KW"/>
</dbReference>
<feature type="binding site" evidence="2">
    <location>
        <position position="102"/>
    </location>
    <ligand>
        <name>a divalent metal cation</name>
        <dbReference type="ChEBI" id="CHEBI:60240"/>
        <label>1</label>
    </ligand>
</feature>
<dbReference type="PANTHER" id="PTHR13799:SF13">
    <property type="entry name" value="NIF3-LIKE PROTEIN 1"/>
    <property type="match status" value="1"/>
</dbReference>
<feature type="binding site" evidence="2">
    <location>
        <position position="67"/>
    </location>
    <ligand>
        <name>a divalent metal cation</name>
        <dbReference type="ChEBI" id="CHEBI:60240"/>
        <label>1</label>
    </ligand>
</feature>
<evidence type="ECO:0000256" key="1">
    <source>
        <dbReference type="ARBA" id="ARBA00006964"/>
    </source>
</evidence>
<dbReference type="InterPro" id="IPR002678">
    <property type="entry name" value="DUF34/NIF3"/>
</dbReference>
<comment type="similarity">
    <text evidence="1">Belongs to the GTP cyclohydrolase I type 2/NIF3 family.</text>
</comment>
<dbReference type="InterPro" id="IPR036069">
    <property type="entry name" value="DUF34/NIF3_sf"/>
</dbReference>
<evidence type="ECO:0000313" key="3">
    <source>
        <dbReference type="EMBL" id="TBT96495.1"/>
    </source>
</evidence>
<gene>
    <name evidence="3" type="ORF">CWI39_3780p0010</name>
</gene>
<dbReference type="GO" id="GO:0005739">
    <property type="term" value="C:mitochondrion"/>
    <property type="evidence" value="ECO:0007669"/>
    <property type="project" value="TreeGrafter"/>
</dbReference>
<dbReference type="Gene3D" id="3.40.1390.30">
    <property type="entry name" value="NIF3 (NGG1p interacting factor 3)-like"/>
    <property type="match status" value="1"/>
</dbReference>
<dbReference type="PANTHER" id="PTHR13799">
    <property type="entry name" value="NGG1 INTERACTING FACTOR 3"/>
    <property type="match status" value="1"/>
</dbReference>
<feature type="binding site" evidence="2">
    <location>
        <position position="214"/>
    </location>
    <ligand>
        <name>a divalent metal cation</name>
        <dbReference type="ChEBI" id="CHEBI:60240"/>
        <label>1</label>
    </ligand>
</feature>
<dbReference type="FunFam" id="3.40.1390.30:FF:000001">
    <property type="entry name" value="GTP cyclohydrolase 1 type 2"/>
    <property type="match status" value="1"/>
</dbReference>
<dbReference type="VEuPathDB" id="MicrosporidiaDB:CWI36_0220p0030"/>
<dbReference type="Pfam" id="PF01784">
    <property type="entry name" value="DUF34_NIF3"/>
    <property type="match status" value="1"/>
</dbReference>